<protein>
    <recommendedName>
        <fullName evidence="1">Isopenicillin N synthase-like Fe(2+) 2OG dioxygenase domain-containing protein</fullName>
    </recommendedName>
</protein>
<dbReference type="Proteomes" id="UP000664859">
    <property type="component" value="Unassembled WGS sequence"/>
</dbReference>
<sequence length="330" mass="36155">MCTHRQAADSLHRYGVVLVRDPDVREEDNAAFIDMMERYYEQSDGVTDARPELSYQVGVTPGGVEVPRDHCDAVTAMPASARPATVCPPEADPKWRFFWRVGKRPSVTQFPELNAEPVMPDPKQFPDWSHKMDRWGGMVLTSLTSVAEMLAVGLKLPADAFSSRMKSGPHLLAPTGSDLAKHGQLGTVLAGYHTDLNFLTIHGKSRFPGLHIWLRDGRKCSVAVPNGALLVQAGKQLEHLTAGHIMAGFHEVCVTEATLKAIEQRKAAGGSTWRVSSTCFGHIASDQTLEPLERFQNEPLAASYPPIKAGEQVQEELRAISLRAPALSSE</sequence>
<dbReference type="SUPFAM" id="SSF51197">
    <property type="entry name" value="Clavaminate synthase-like"/>
    <property type="match status" value="1"/>
</dbReference>
<dbReference type="Pfam" id="PF03171">
    <property type="entry name" value="2OG-FeII_Oxy"/>
    <property type="match status" value="1"/>
</dbReference>
<evidence type="ECO:0000259" key="1">
    <source>
        <dbReference type="Pfam" id="PF03171"/>
    </source>
</evidence>
<organism evidence="2 3">
    <name type="scientific">Tribonema minus</name>
    <dbReference type="NCBI Taxonomy" id="303371"/>
    <lineage>
        <taxon>Eukaryota</taxon>
        <taxon>Sar</taxon>
        <taxon>Stramenopiles</taxon>
        <taxon>Ochrophyta</taxon>
        <taxon>PX clade</taxon>
        <taxon>Xanthophyceae</taxon>
        <taxon>Tribonematales</taxon>
        <taxon>Tribonemataceae</taxon>
        <taxon>Tribonema</taxon>
    </lineage>
</organism>
<evidence type="ECO:0000313" key="3">
    <source>
        <dbReference type="Proteomes" id="UP000664859"/>
    </source>
</evidence>
<reference evidence="2" key="1">
    <citation type="submission" date="2021-02" db="EMBL/GenBank/DDBJ databases">
        <title>First Annotated Genome of the Yellow-green Alga Tribonema minus.</title>
        <authorList>
            <person name="Mahan K.M."/>
        </authorList>
    </citation>
    <scope>NUCLEOTIDE SEQUENCE</scope>
    <source>
        <strain evidence="2">UTEX B ZZ1240</strain>
    </source>
</reference>
<keyword evidence="3" id="KW-1185">Reference proteome</keyword>
<accession>A0A835ZA03</accession>
<dbReference type="AlphaFoldDB" id="A0A835ZA03"/>
<proteinExistence type="predicted"/>
<evidence type="ECO:0000313" key="2">
    <source>
        <dbReference type="EMBL" id="KAG5189780.1"/>
    </source>
</evidence>
<feature type="domain" description="Isopenicillin N synthase-like Fe(2+) 2OG dioxygenase" evidence="1">
    <location>
        <begin position="190"/>
        <end position="280"/>
    </location>
</feature>
<dbReference type="InterPro" id="IPR027443">
    <property type="entry name" value="IPNS-like_sf"/>
</dbReference>
<dbReference type="InterPro" id="IPR044861">
    <property type="entry name" value="IPNS-like_FE2OG_OXY"/>
</dbReference>
<comment type="caution">
    <text evidence="2">The sequence shown here is derived from an EMBL/GenBank/DDBJ whole genome shotgun (WGS) entry which is preliminary data.</text>
</comment>
<name>A0A835ZA03_9STRA</name>
<dbReference type="Gene3D" id="2.60.120.330">
    <property type="entry name" value="B-lactam Antibiotic, Isopenicillin N Synthase, Chain"/>
    <property type="match status" value="1"/>
</dbReference>
<dbReference type="OrthoDB" id="10248513at2759"/>
<dbReference type="EMBL" id="JAFCMP010000046">
    <property type="protein sequence ID" value="KAG5189780.1"/>
    <property type="molecule type" value="Genomic_DNA"/>
</dbReference>
<gene>
    <name evidence="2" type="ORF">JKP88DRAFT_197518</name>
</gene>